<dbReference type="Proteomes" id="UP000019464">
    <property type="component" value="Unassembled WGS sequence"/>
</dbReference>
<name>W9UZE6_9GAMM</name>
<feature type="transmembrane region" description="Helical" evidence="8">
    <location>
        <begin position="187"/>
        <end position="206"/>
    </location>
</feature>
<reference evidence="9 10" key="2">
    <citation type="journal article" date="2015" name="Syst. Appl. Microbiol.">
        <title>Nitrincola nitratireducens sp. nov. isolated from a haloalkaline crater lake.</title>
        <authorList>
            <person name="Singh A."/>
            <person name="Vaidya B."/>
            <person name="Tanuku N.R."/>
            <person name="Pinnaka A.K."/>
        </authorList>
    </citation>
    <scope>NUCLEOTIDE SEQUENCE [LARGE SCALE GENOMIC DNA]</scope>
    <source>
        <strain evidence="9 10">AK23</strain>
    </source>
</reference>
<sequence length="328" mass="35610">MTRFNEHSKPIVSMRLMLGVAVLALLALCSMMVGVMDLSLMNLTDESTQVLLISRIPRTLAVMLTGVSLAVAGMVMQMLARNRFVEPSTTGTLESALLGMLVVALFAPGLGVMSKTLIATAFAMGGSLIFMLLLRSIPLRSAVMVPLVGIMFSSVVAAVATFIAYRFNLLQSLANWTNGDFSVLLRGRYELLWITLVCAVLAYLYADRFTLAGMGRSFTTNLGMNYSVVLFTGLLLVSMIAAITVTTAGMVPFLGLVVPNVVSLLMGDNLRRSLPWVALLGAGFMLFCDLLSRLLRYPYEVPVGTVMGVLGSVFFIYLLLKRTQPRHV</sequence>
<dbReference type="GO" id="GO:0022857">
    <property type="term" value="F:transmembrane transporter activity"/>
    <property type="evidence" value="ECO:0007669"/>
    <property type="project" value="InterPro"/>
</dbReference>
<proteinExistence type="inferred from homology"/>
<accession>W9UZE6</accession>
<evidence type="ECO:0000256" key="6">
    <source>
        <dbReference type="ARBA" id="ARBA00022989"/>
    </source>
</evidence>
<keyword evidence="10" id="KW-1185">Reference proteome</keyword>
<dbReference type="EMBL" id="AONB01000002">
    <property type="protein sequence ID" value="EXJ12429.1"/>
    <property type="molecule type" value="Genomic_DNA"/>
</dbReference>
<feature type="transmembrane region" description="Helical" evidence="8">
    <location>
        <begin position="146"/>
        <end position="167"/>
    </location>
</feature>
<evidence type="ECO:0000313" key="9">
    <source>
        <dbReference type="EMBL" id="EXJ12429.1"/>
    </source>
</evidence>
<evidence type="ECO:0000256" key="5">
    <source>
        <dbReference type="ARBA" id="ARBA00022692"/>
    </source>
</evidence>
<keyword evidence="4" id="KW-1003">Cell membrane</keyword>
<dbReference type="Pfam" id="PF01032">
    <property type="entry name" value="FecCD"/>
    <property type="match status" value="1"/>
</dbReference>
<dbReference type="InterPro" id="IPR000522">
    <property type="entry name" value="ABC_transptr_permease_BtuC"/>
</dbReference>
<dbReference type="GO" id="GO:0005886">
    <property type="term" value="C:plasma membrane"/>
    <property type="evidence" value="ECO:0007669"/>
    <property type="project" value="UniProtKB-SubCell"/>
</dbReference>
<feature type="transmembrane region" description="Helical" evidence="8">
    <location>
        <begin position="226"/>
        <end position="244"/>
    </location>
</feature>
<dbReference type="PATRIC" id="fig|1229521.3.peg.688"/>
<keyword evidence="7 8" id="KW-0472">Membrane</keyword>
<feature type="transmembrane region" description="Helical" evidence="8">
    <location>
        <begin position="91"/>
        <end position="110"/>
    </location>
</feature>
<dbReference type="Gene3D" id="1.10.3470.10">
    <property type="entry name" value="ABC transporter involved in vitamin B12 uptake, BtuC"/>
    <property type="match status" value="1"/>
</dbReference>
<keyword evidence="6 8" id="KW-1133">Transmembrane helix</keyword>
<evidence type="ECO:0000256" key="8">
    <source>
        <dbReference type="SAM" id="Phobius"/>
    </source>
</evidence>
<dbReference type="SUPFAM" id="SSF81345">
    <property type="entry name" value="ABC transporter involved in vitamin B12 uptake, BtuC"/>
    <property type="match status" value="1"/>
</dbReference>
<feature type="transmembrane region" description="Helical" evidence="8">
    <location>
        <begin position="301"/>
        <end position="320"/>
    </location>
</feature>
<keyword evidence="3" id="KW-0813">Transport</keyword>
<evidence type="ECO:0000313" key="10">
    <source>
        <dbReference type="Proteomes" id="UP000019464"/>
    </source>
</evidence>
<dbReference type="STRING" id="1229521.D791_00674"/>
<dbReference type="GO" id="GO:0033214">
    <property type="term" value="P:siderophore-iron import into cell"/>
    <property type="evidence" value="ECO:0007669"/>
    <property type="project" value="TreeGrafter"/>
</dbReference>
<evidence type="ECO:0000256" key="7">
    <source>
        <dbReference type="ARBA" id="ARBA00023136"/>
    </source>
</evidence>
<gene>
    <name evidence="9" type="primary">feuB</name>
    <name evidence="9" type="ORF">D791_00674</name>
</gene>
<reference evidence="10" key="1">
    <citation type="submission" date="2012-11" db="EMBL/GenBank/DDBJ databases">
        <authorList>
            <person name="Singh A."/>
            <person name="Pinnaka A.K."/>
            <person name="Vaidya B."/>
        </authorList>
    </citation>
    <scope>NUCLEOTIDE SEQUENCE [LARGE SCALE GENOMIC DNA]</scope>
    <source>
        <strain evidence="10">AK23</strain>
    </source>
</reference>
<feature type="transmembrane region" description="Helical" evidence="8">
    <location>
        <begin position="274"/>
        <end position="295"/>
    </location>
</feature>
<dbReference type="PANTHER" id="PTHR30472">
    <property type="entry name" value="FERRIC ENTEROBACTIN TRANSPORT SYSTEM PERMEASE PROTEIN"/>
    <property type="match status" value="1"/>
</dbReference>
<evidence type="ECO:0000256" key="2">
    <source>
        <dbReference type="ARBA" id="ARBA00007935"/>
    </source>
</evidence>
<dbReference type="CDD" id="cd06550">
    <property type="entry name" value="TM_ABC_iron-siderophores_like"/>
    <property type="match status" value="1"/>
</dbReference>
<feature type="transmembrane region" description="Helical" evidence="8">
    <location>
        <begin position="116"/>
        <end position="134"/>
    </location>
</feature>
<evidence type="ECO:0000256" key="1">
    <source>
        <dbReference type="ARBA" id="ARBA00004651"/>
    </source>
</evidence>
<dbReference type="PANTHER" id="PTHR30472:SF27">
    <property type="entry name" value="PETROBACTIN IMPORT SYSTEM PERMEASE PROTEIN YCLN"/>
    <property type="match status" value="1"/>
</dbReference>
<comment type="similarity">
    <text evidence="2">Belongs to the binding-protein-dependent transport system permease family. FecCD subfamily.</text>
</comment>
<comment type="caution">
    <text evidence="9">The sequence shown here is derived from an EMBL/GenBank/DDBJ whole genome shotgun (WGS) entry which is preliminary data.</text>
</comment>
<evidence type="ECO:0000256" key="3">
    <source>
        <dbReference type="ARBA" id="ARBA00022448"/>
    </source>
</evidence>
<comment type="subcellular location">
    <subcellularLocation>
        <location evidence="1">Cell membrane</location>
        <topology evidence="1">Multi-pass membrane protein</topology>
    </subcellularLocation>
</comment>
<organism evidence="9 10">
    <name type="scientific">Nitrincola nitratireducens</name>
    <dbReference type="NCBI Taxonomy" id="1229521"/>
    <lineage>
        <taxon>Bacteria</taxon>
        <taxon>Pseudomonadati</taxon>
        <taxon>Pseudomonadota</taxon>
        <taxon>Gammaproteobacteria</taxon>
        <taxon>Oceanospirillales</taxon>
        <taxon>Oceanospirillaceae</taxon>
        <taxon>Nitrincola</taxon>
    </lineage>
</organism>
<keyword evidence="5 8" id="KW-0812">Transmembrane</keyword>
<dbReference type="RefSeq" id="WP_164481312.1">
    <property type="nucleotide sequence ID" value="NZ_AONB01000002.1"/>
</dbReference>
<feature type="transmembrane region" description="Helical" evidence="8">
    <location>
        <begin position="56"/>
        <end position="79"/>
    </location>
</feature>
<feature type="transmembrane region" description="Helical" evidence="8">
    <location>
        <begin position="250"/>
        <end position="267"/>
    </location>
</feature>
<dbReference type="AlphaFoldDB" id="W9UZE6"/>
<feature type="transmembrane region" description="Helical" evidence="8">
    <location>
        <begin position="12"/>
        <end position="36"/>
    </location>
</feature>
<dbReference type="InterPro" id="IPR037294">
    <property type="entry name" value="ABC_BtuC-like"/>
</dbReference>
<protein>
    <submittedName>
        <fullName evidence="9">Iron-uptake system permease protein FeuB</fullName>
    </submittedName>
</protein>
<evidence type="ECO:0000256" key="4">
    <source>
        <dbReference type="ARBA" id="ARBA00022475"/>
    </source>
</evidence>